<dbReference type="PANTHER" id="PTHR34309">
    <property type="entry name" value="SLR1406 PROTEIN"/>
    <property type="match status" value="1"/>
</dbReference>
<dbReference type="EMBL" id="SJDL01000042">
    <property type="protein sequence ID" value="TBW49248.1"/>
    <property type="molecule type" value="Genomic_DNA"/>
</dbReference>
<protein>
    <submittedName>
        <fullName evidence="1">Heme-binding protein</fullName>
    </submittedName>
</protein>
<proteinExistence type="predicted"/>
<dbReference type="SUPFAM" id="SSF143744">
    <property type="entry name" value="GlcG-like"/>
    <property type="match status" value="1"/>
</dbReference>
<dbReference type="InterPro" id="IPR052517">
    <property type="entry name" value="GlcG_carb_metab_protein"/>
</dbReference>
<dbReference type="Pfam" id="PF03928">
    <property type="entry name" value="HbpS-like"/>
    <property type="match status" value="1"/>
</dbReference>
<evidence type="ECO:0000313" key="2">
    <source>
        <dbReference type="Proteomes" id="UP000313645"/>
    </source>
</evidence>
<organism evidence="1 2">
    <name type="scientific">Marinobacter halodurans</name>
    <dbReference type="NCBI Taxonomy" id="2528979"/>
    <lineage>
        <taxon>Bacteria</taxon>
        <taxon>Pseudomonadati</taxon>
        <taxon>Pseudomonadota</taxon>
        <taxon>Gammaproteobacteria</taxon>
        <taxon>Pseudomonadales</taxon>
        <taxon>Marinobacteraceae</taxon>
        <taxon>Marinobacter</taxon>
    </lineage>
</organism>
<comment type="caution">
    <text evidence="1">The sequence shown here is derived from an EMBL/GenBank/DDBJ whole genome shotgun (WGS) entry which is preliminary data.</text>
</comment>
<name>A0ABY1ZF55_9GAMM</name>
<dbReference type="PANTHER" id="PTHR34309:SF1">
    <property type="entry name" value="PROTEIN GLCG"/>
    <property type="match status" value="1"/>
</dbReference>
<reference evidence="1 2" key="1">
    <citation type="submission" date="2019-02" db="EMBL/GenBank/DDBJ databases">
        <title>Marinobacter halodurans sp. nov., a marine bacterium isolated from sea tidal flat.</title>
        <authorList>
            <person name="Yoo Y."/>
            <person name="Lee D.W."/>
            <person name="Kim B.S."/>
            <person name="Kim J.-J."/>
        </authorList>
    </citation>
    <scope>NUCLEOTIDE SEQUENCE [LARGE SCALE GENOMIC DNA]</scope>
    <source>
        <strain evidence="1 2">YJ-S3-2</strain>
    </source>
</reference>
<dbReference type="RefSeq" id="WP_131483670.1">
    <property type="nucleotide sequence ID" value="NZ_SJDL01000042.1"/>
</dbReference>
<dbReference type="Gene3D" id="3.30.450.150">
    <property type="entry name" value="Haem-degrading domain"/>
    <property type="match status" value="1"/>
</dbReference>
<gene>
    <name evidence="1" type="ORF">EZI54_20085</name>
</gene>
<keyword evidence="2" id="KW-1185">Reference proteome</keyword>
<accession>A0ABY1ZF55</accession>
<evidence type="ECO:0000313" key="1">
    <source>
        <dbReference type="EMBL" id="TBW49248.1"/>
    </source>
</evidence>
<dbReference type="Proteomes" id="UP000313645">
    <property type="component" value="Unassembled WGS sequence"/>
</dbReference>
<sequence length="141" mass="14452">MLTLKRLDSADARLLIEGAAEKARAIGVPMCIAITDESGNLVAFERMDGGKTSSVIIAQDKAYTAAAARKATHEYNAANVPGQLAFGIHTEVGGRISSVGGGLPVTVDGEVVGGIGLSSGTPQQDMECAQAGLDHFLAKRG</sequence>
<dbReference type="InterPro" id="IPR038084">
    <property type="entry name" value="PduO/GlcC-like_sf"/>
</dbReference>
<dbReference type="InterPro" id="IPR005624">
    <property type="entry name" value="PduO/GlcC-like"/>
</dbReference>